<keyword evidence="1" id="KW-0732">Signal</keyword>
<dbReference type="Pfam" id="PF04199">
    <property type="entry name" value="Cyclase"/>
    <property type="match status" value="1"/>
</dbReference>
<reference evidence="3" key="1">
    <citation type="journal article" date="2019" name="Int. J. Syst. Evol. Microbiol.">
        <title>The Global Catalogue of Microorganisms (GCM) 10K type strain sequencing project: providing services to taxonomists for standard genome sequencing and annotation.</title>
        <authorList>
            <consortium name="The Broad Institute Genomics Platform"/>
            <consortium name="The Broad Institute Genome Sequencing Center for Infectious Disease"/>
            <person name="Wu L."/>
            <person name="Ma J."/>
        </authorList>
    </citation>
    <scope>NUCLEOTIDE SEQUENCE [LARGE SCALE GENOMIC DNA]</scope>
    <source>
        <strain evidence="3">JCM 18014</strain>
    </source>
</reference>
<dbReference type="PANTHER" id="PTHR34861:SF10">
    <property type="entry name" value="CYCLASE"/>
    <property type="match status" value="1"/>
</dbReference>
<dbReference type="PROSITE" id="PS51257">
    <property type="entry name" value="PROKAR_LIPOPROTEIN"/>
    <property type="match status" value="1"/>
</dbReference>
<dbReference type="Gene3D" id="3.50.30.50">
    <property type="entry name" value="Putative cyclase"/>
    <property type="match status" value="1"/>
</dbReference>
<dbReference type="EMBL" id="BAABHV010000009">
    <property type="protein sequence ID" value="GAA5052468.1"/>
    <property type="molecule type" value="Genomic_DNA"/>
</dbReference>
<evidence type="ECO:0000256" key="1">
    <source>
        <dbReference type="SAM" id="SignalP"/>
    </source>
</evidence>
<gene>
    <name evidence="2" type="ORF">GCM10023208_13300</name>
</gene>
<dbReference type="RefSeq" id="WP_346032323.1">
    <property type="nucleotide sequence ID" value="NZ_BAABHV010000009.1"/>
</dbReference>
<dbReference type="SUPFAM" id="SSF102198">
    <property type="entry name" value="Putative cyclase"/>
    <property type="match status" value="1"/>
</dbReference>
<comment type="caution">
    <text evidence="2">The sequence shown here is derived from an EMBL/GenBank/DDBJ whole genome shotgun (WGS) entry which is preliminary data.</text>
</comment>
<feature type="chain" id="PRO_5046496684" evidence="1">
    <location>
        <begin position="21"/>
        <end position="308"/>
    </location>
</feature>
<accession>A0ABP9K799</accession>
<dbReference type="InterPro" id="IPR037175">
    <property type="entry name" value="KFase_sf"/>
</dbReference>
<dbReference type="InterPro" id="IPR007325">
    <property type="entry name" value="KFase/CYL"/>
</dbReference>
<keyword evidence="3" id="KW-1185">Reference proteome</keyword>
<evidence type="ECO:0000313" key="2">
    <source>
        <dbReference type="EMBL" id="GAA5052468.1"/>
    </source>
</evidence>
<name>A0ABP9K799_9SPHN</name>
<protein>
    <submittedName>
        <fullName evidence="2">Cyclase family protein</fullName>
    </submittedName>
</protein>
<dbReference type="PANTHER" id="PTHR34861">
    <property type="match status" value="1"/>
</dbReference>
<organism evidence="2 3">
    <name type="scientific">Erythrobacter westpacificensis</name>
    <dbReference type="NCBI Taxonomy" id="1055231"/>
    <lineage>
        <taxon>Bacteria</taxon>
        <taxon>Pseudomonadati</taxon>
        <taxon>Pseudomonadota</taxon>
        <taxon>Alphaproteobacteria</taxon>
        <taxon>Sphingomonadales</taxon>
        <taxon>Erythrobacteraceae</taxon>
        <taxon>Erythrobacter/Porphyrobacter group</taxon>
        <taxon>Erythrobacter</taxon>
    </lineage>
</organism>
<dbReference type="Proteomes" id="UP001500518">
    <property type="component" value="Unassembled WGS sequence"/>
</dbReference>
<evidence type="ECO:0000313" key="3">
    <source>
        <dbReference type="Proteomes" id="UP001500518"/>
    </source>
</evidence>
<sequence>MRKLVSATAAMALAACTAQADDRETTETAEQLYTDPDAGALTGLTTAMVRDAADLVTEGKVYRLGVVSGPETPVWGDRTYSMEIFDLGVNGPNKVTGHDDRVETHLGIGTQIDGLGHIGLDGVHYNGVANTDIMREDGLVRYGAENIPAIATRGVMIDMAAYRGVDVNEPMDSFSAADVQAAAEAQGVTVRAGDVVLIHTGWLNRIDETDVFINQAPGINADAAAWLVEQGVVAVGSDSAGGETNAPDPEGRVLPVHAMLIAENGIYILETVDTRELAADGVHEFFFVLGAPRLKGSVQAIINPVAIR</sequence>
<proteinExistence type="predicted"/>
<feature type="signal peptide" evidence="1">
    <location>
        <begin position="1"/>
        <end position="20"/>
    </location>
</feature>